<evidence type="ECO:0000313" key="3">
    <source>
        <dbReference type="Proteomes" id="UP000460949"/>
    </source>
</evidence>
<reference evidence="2 3" key="1">
    <citation type="submission" date="2019-11" db="EMBL/GenBank/DDBJ databases">
        <title>Genome sequences of 17 halophilic strains isolated from different environments.</title>
        <authorList>
            <person name="Furrow R.E."/>
        </authorList>
    </citation>
    <scope>NUCLEOTIDE SEQUENCE [LARGE SCALE GENOMIC DNA]</scope>
    <source>
        <strain evidence="2 3">22511_23_Filter</strain>
    </source>
</reference>
<dbReference type="InterPro" id="IPR007138">
    <property type="entry name" value="ABM_dom"/>
</dbReference>
<protein>
    <submittedName>
        <fullName evidence="2">Antibiotic biosynthesis monooxygenase</fullName>
    </submittedName>
</protein>
<accession>A0A845DVI5</accession>
<keyword evidence="2" id="KW-0560">Oxidoreductase</keyword>
<dbReference type="PANTHER" id="PTHR33336">
    <property type="entry name" value="QUINOL MONOOXYGENASE YGIN-RELATED"/>
    <property type="match status" value="1"/>
</dbReference>
<dbReference type="PROSITE" id="PS51725">
    <property type="entry name" value="ABM"/>
    <property type="match status" value="1"/>
</dbReference>
<dbReference type="OrthoDB" id="287932at2"/>
<dbReference type="InterPro" id="IPR011008">
    <property type="entry name" value="Dimeric_a/b-barrel"/>
</dbReference>
<name>A0A845DVI5_9BACI</name>
<dbReference type="Gene3D" id="3.30.70.100">
    <property type="match status" value="1"/>
</dbReference>
<dbReference type="EMBL" id="WMET01000006">
    <property type="protein sequence ID" value="MYL21681.1"/>
    <property type="molecule type" value="Genomic_DNA"/>
</dbReference>
<feature type="domain" description="ABM" evidence="1">
    <location>
        <begin position="2"/>
        <end position="90"/>
    </location>
</feature>
<dbReference type="SUPFAM" id="SSF54909">
    <property type="entry name" value="Dimeric alpha+beta barrel"/>
    <property type="match status" value="1"/>
</dbReference>
<gene>
    <name evidence="2" type="ORF">GLW04_17420</name>
</gene>
<dbReference type="InterPro" id="IPR050744">
    <property type="entry name" value="AI-2_Isomerase_LsrG"/>
</dbReference>
<dbReference type="GO" id="GO:0004497">
    <property type="term" value="F:monooxygenase activity"/>
    <property type="evidence" value="ECO:0007669"/>
    <property type="project" value="UniProtKB-KW"/>
</dbReference>
<proteinExistence type="predicted"/>
<organism evidence="2 3">
    <name type="scientific">Halobacillus litoralis</name>
    <dbReference type="NCBI Taxonomy" id="45668"/>
    <lineage>
        <taxon>Bacteria</taxon>
        <taxon>Bacillati</taxon>
        <taxon>Bacillota</taxon>
        <taxon>Bacilli</taxon>
        <taxon>Bacillales</taxon>
        <taxon>Bacillaceae</taxon>
        <taxon>Halobacillus</taxon>
    </lineage>
</organism>
<evidence type="ECO:0000313" key="2">
    <source>
        <dbReference type="EMBL" id="MYL21681.1"/>
    </source>
</evidence>
<keyword evidence="2" id="KW-0503">Monooxygenase</keyword>
<sequence>MYIVHAVFEVTPDQEQAFLNEIRPLIQSSREEEGNVSYDLVKDMEKEYTYKMVEVWQNAEAVEKHNQSEHFQAFVGKASDFLAAPLSIHIYEGEEVQQG</sequence>
<dbReference type="Proteomes" id="UP000460949">
    <property type="component" value="Unassembled WGS sequence"/>
</dbReference>
<comment type="caution">
    <text evidence="2">The sequence shown here is derived from an EMBL/GenBank/DDBJ whole genome shotgun (WGS) entry which is preliminary data.</text>
</comment>
<dbReference type="PANTHER" id="PTHR33336:SF3">
    <property type="entry name" value="ABM DOMAIN-CONTAINING PROTEIN"/>
    <property type="match status" value="1"/>
</dbReference>
<dbReference type="RefSeq" id="WP_160839631.1">
    <property type="nucleotide sequence ID" value="NZ_WMET01000006.1"/>
</dbReference>
<evidence type="ECO:0000259" key="1">
    <source>
        <dbReference type="PROSITE" id="PS51725"/>
    </source>
</evidence>
<dbReference type="AlphaFoldDB" id="A0A845DVI5"/>
<dbReference type="Pfam" id="PF03992">
    <property type="entry name" value="ABM"/>
    <property type="match status" value="1"/>
</dbReference>